<accession>A0A6J6E878</accession>
<protein>
    <submittedName>
        <fullName evidence="2">Unannotated protein</fullName>
    </submittedName>
</protein>
<evidence type="ECO:0000313" key="2">
    <source>
        <dbReference type="EMBL" id="CAB4571459.1"/>
    </source>
</evidence>
<dbReference type="AlphaFoldDB" id="A0A6J6E878"/>
<name>A0A6J6E878_9ZZZZ</name>
<gene>
    <name evidence="2" type="ORF">UFOPK1684_00748</name>
</gene>
<sequence length="55" mass="6147">MPSSAEEAGESIRRNELPRATTTTSNPSSDARSEETSRSDMIAPTRIMALWHQRE</sequence>
<feature type="compositionally biased region" description="Polar residues" evidence="1">
    <location>
        <begin position="20"/>
        <end position="30"/>
    </location>
</feature>
<proteinExistence type="predicted"/>
<reference evidence="2" key="1">
    <citation type="submission" date="2020-05" db="EMBL/GenBank/DDBJ databases">
        <authorList>
            <person name="Chiriac C."/>
            <person name="Salcher M."/>
            <person name="Ghai R."/>
            <person name="Kavagutti S V."/>
        </authorList>
    </citation>
    <scope>NUCLEOTIDE SEQUENCE</scope>
</reference>
<feature type="region of interest" description="Disordered" evidence="1">
    <location>
        <begin position="1"/>
        <end position="45"/>
    </location>
</feature>
<organism evidence="2">
    <name type="scientific">freshwater metagenome</name>
    <dbReference type="NCBI Taxonomy" id="449393"/>
    <lineage>
        <taxon>unclassified sequences</taxon>
        <taxon>metagenomes</taxon>
        <taxon>ecological metagenomes</taxon>
    </lineage>
</organism>
<evidence type="ECO:0000256" key="1">
    <source>
        <dbReference type="SAM" id="MobiDB-lite"/>
    </source>
</evidence>
<dbReference type="EMBL" id="CAEZTM010000029">
    <property type="protein sequence ID" value="CAB4571459.1"/>
    <property type="molecule type" value="Genomic_DNA"/>
</dbReference>